<protein>
    <submittedName>
        <fullName evidence="1">Uncharacterized protein</fullName>
    </submittedName>
</protein>
<organism evidence="1 2">
    <name type="scientific">Brenthis ino</name>
    <name type="common">lesser marbled fritillary</name>
    <dbReference type="NCBI Taxonomy" id="405034"/>
    <lineage>
        <taxon>Eukaryota</taxon>
        <taxon>Metazoa</taxon>
        <taxon>Ecdysozoa</taxon>
        <taxon>Arthropoda</taxon>
        <taxon>Hexapoda</taxon>
        <taxon>Insecta</taxon>
        <taxon>Pterygota</taxon>
        <taxon>Neoptera</taxon>
        <taxon>Endopterygota</taxon>
        <taxon>Lepidoptera</taxon>
        <taxon>Glossata</taxon>
        <taxon>Ditrysia</taxon>
        <taxon>Papilionoidea</taxon>
        <taxon>Nymphalidae</taxon>
        <taxon>Heliconiinae</taxon>
        <taxon>Argynnini</taxon>
        <taxon>Brenthis</taxon>
    </lineage>
</organism>
<reference evidence="1" key="1">
    <citation type="submission" date="2021-12" db="EMBL/GenBank/DDBJ databases">
        <authorList>
            <person name="Martin H S."/>
        </authorList>
    </citation>
    <scope>NUCLEOTIDE SEQUENCE</scope>
</reference>
<name>A0A8J9V737_9NEOP</name>
<dbReference type="OrthoDB" id="10565155at2759"/>
<dbReference type="EMBL" id="OV170232">
    <property type="protein sequence ID" value="CAH0717238.1"/>
    <property type="molecule type" value="Genomic_DNA"/>
</dbReference>
<feature type="non-terminal residue" evidence="1">
    <location>
        <position position="92"/>
    </location>
</feature>
<accession>A0A8J9V737</accession>
<gene>
    <name evidence="1" type="ORF">BINO364_LOCUS3872</name>
</gene>
<keyword evidence="2" id="KW-1185">Reference proteome</keyword>
<dbReference type="Proteomes" id="UP000838878">
    <property type="component" value="Chromosome 12"/>
</dbReference>
<proteinExistence type="predicted"/>
<sequence>MKRIGACDPLGRWTEWSAHTNSWSFEEHSNSKQARLTGDIHWSTENGVSDDALEGSFSGGRSVVVAGLNRAAAAHAGSDPVPRFVSRCPLRG</sequence>
<evidence type="ECO:0000313" key="2">
    <source>
        <dbReference type="Proteomes" id="UP000838878"/>
    </source>
</evidence>
<dbReference type="AlphaFoldDB" id="A0A8J9V737"/>
<evidence type="ECO:0000313" key="1">
    <source>
        <dbReference type="EMBL" id="CAH0717238.1"/>
    </source>
</evidence>